<dbReference type="RefSeq" id="WP_014269469.1">
    <property type="nucleotide sequence ID" value="NC_016633.1"/>
</dbReference>
<feature type="signal peptide" evidence="1">
    <location>
        <begin position="1"/>
        <end position="22"/>
    </location>
</feature>
<dbReference type="EMBL" id="CP003155">
    <property type="protein sequence ID" value="AEV28620.1"/>
    <property type="molecule type" value="Genomic_DNA"/>
</dbReference>
<protein>
    <submittedName>
        <fullName evidence="2">Uncharacterized protein</fullName>
    </submittedName>
</protein>
<dbReference type="HOGENOM" id="CLU_198385_0_0_12"/>
<evidence type="ECO:0000313" key="3">
    <source>
        <dbReference type="Proteomes" id="UP000005632"/>
    </source>
</evidence>
<sequence length="76" mass="8013">MKKIVLISTVLLLAITTSPLFALTKNTATLTLVAVIPPTATFHAIGNDISVVSNNANFTYSVSGTEYGKTLFVVAK</sequence>
<evidence type="ECO:0000256" key="1">
    <source>
        <dbReference type="SAM" id="SignalP"/>
    </source>
</evidence>
<feature type="chain" id="PRO_5003514987" evidence="1">
    <location>
        <begin position="23"/>
        <end position="76"/>
    </location>
</feature>
<reference evidence="2 3" key="1">
    <citation type="submission" date="2011-11" db="EMBL/GenBank/DDBJ databases">
        <title>Complete sequence of Spirochaeta sp. grapes.</title>
        <authorList>
            <consortium name="US DOE Joint Genome Institute"/>
            <person name="Lucas S."/>
            <person name="Han J."/>
            <person name="Lapidus A."/>
            <person name="Cheng J.-F."/>
            <person name="Goodwin L."/>
            <person name="Pitluck S."/>
            <person name="Peters L."/>
            <person name="Ovchinnikova G."/>
            <person name="Munk A.C."/>
            <person name="Detter J.C."/>
            <person name="Han C."/>
            <person name="Tapia R."/>
            <person name="Land M."/>
            <person name="Hauser L."/>
            <person name="Kyrpides N."/>
            <person name="Ivanova N."/>
            <person name="Pagani I."/>
            <person name="Ritalahtilisa K."/>
            <person name="Loeffler F."/>
            <person name="Woyke T."/>
        </authorList>
    </citation>
    <scope>NUCLEOTIDE SEQUENCE [LARGE SCALE GENOMIC DNA]</scope>
    <source>
        <strain evidence="3">ATCC BAA-1885 / DSM 22778 / Grapes</strain>
    </source>
</reference>
<name>G8QQ43_SPHPG</name>
<keyword evidence="3" id="KW-1185">Reference proteome</keyword>
<gene>
    <name evidence="2" type="ordered locus">SpiGrapes_0786</name>
</gene>
<evidence type="ECO:0000313" key="2">
    <source>
        <dbReference type="EMBL" id="AEV28620.1"/>
    </source>
</evidence>
<dbReference type="AlphaFoldDB" id="G8QQ43"/>
<keyword evidence="1" id="KW-0732">Signal</keyword>
<accession>G8QQ43</accession>
<proteinExistence type="predicted"/>
<dbReference type="KEGG" id="sgp:SpiGrapes_0786"/>
<dbReference type="Proteomes" id="UP000005632">
    <property type="component" value="Chromosome"/>
</dbReference>
<organism evidence="2 3">
    <name type="scientific">Sphaerochaeta pleomorpha (strain ATCC BAA-1885 / DSM 22778 / Grapes)</name>
    <dbReference type="NCBI Taxonomy" id="158190"/>
    <lineage>
        <taxon>Bacteria</taxon>
        <taxon>Pseudomonadati</taxon>
        <taxon>Spirochaetota</taxon>
        <taxon>Spirochaetia</taxon>
        <taxon>Spirochaetales</taxon>
        <taxon>Sphaerochaetaceae</taxon>
        <taxon>Sphaerochaeta</taxon>
    </lineage>
</organism>